<protein>
    <submittedName>
        <fullName evidence="1">Uncharacterized protein</fullName>
    </submittedName>
</protein>
<evidence type="ECO:0000313" key="1">
    <source>
        <dbReference type="EMBL" id="OWY98162.1"/>
    </source>
</evidence>
<reference evidence="2" key="1">
    <citation type="submission" date="2017-03" db="EMBL/GenBank/DDBJ databases">
        <title>Phytopthora megakarya and P. palmivora, two closely related causual agents of cacao black pod achieved similar genome size and gene model numbers by different mechanisms.</title>
        <authorList>
            <person name="Ali S."/>
            <person name="Shao J."/>
            <person name="Larry D.J."/>
            <person name="Kronmiller B."/>
            <person name="Shen D."/>
            <person name="Strem M.D."/>
            <person name="Melnick R.L."/>
            <person name="Guiltinan M.J."/>
            <person name="Tyler B.M."/>
            <person name="Meinhardt L.W."/>
            <person name="Bailey B.A."/>
        </authorList>
    </citation>
    <scope>NUCLEOTIDE SEQUENCE [LARGE SCALE GENOMIC DNA]</scope>
    <source>
        <strain evidence="2">zdho120</strain>
    </source>
</reference>
<evidence type="ECO:0000313" key="2">
    <source>
        <dbReference type="Proteomes" id="UP000198211"/>
    </source>
</evidence>
<dbReference type="Proteomes" id="UP000198211">
    <property type="component" value="Unassembled WGS sequence"/>
</dbReference>
<dbReference type="AlphaFoldDB" id="A0A225UYW3"/>
<proteinExistence type="predicted"/>
<keyword evidence="2" id="KW-1185">Reference proteome</keyword>
<dbReference type="OrthoDB" id="127024at2759"/>
<organism evidence="1 2">
    <name type="scientific">Phytophthora megakarya</name>
    <dbReference type="NCBI Taxonomy" id="4795"/>
    <lineage>
        <taxon>Eukaryota</taxon>
        <taxon>Sar</taxon>
        <taxon>Stramenopiles</taxon>
        <taxon>Oomycota</taxon>
        <taxon>Peronosporomycetes</taxon>
        <taxon>Peronosporales</taxon>
        <taxon>Peronosporaceae</taxon>
        <taxon>Phytophthora</taxon>
    </lineage>
</organism>
<dbReference type="EMBL" id="NBNE01009679">
    <property type="protein sequence ID" value="OWY98162.1"/>
    <property type="molecule type" value="Genomic_DNA"/>
</dbReference>
<name>A0A225UYW3_9STRA</name>
<sequence>MHDTLGLKNLTLHSFNFSVLGNDVNIATIIDSISITGLKALTPQHVNNSDKSATADLMFVLGKPTLYADVEANMYGCAPDVSESECSNLTIADLPWKLEGATTKRQYFKDAPVKSFALDRFKDAPVKSFALDLESISGLNSTLTAPVSLSGIFCASLPKAINKKTATNNSYIATINRYAPAVLNI</sequence>
<accession>A0A225UYW3</accession>
<comment type="caution">
    <text evidence="1">The sequence shown here is derived from an EMBL/GenBank/DDBJ whole genome shotgun (WGS) entry which is preliminary data.</text>
</comment>
<gene>
    <name evidence="1" type="ORF">PHMEG_00031139</name>
</gene>